<feature type="compositionally biased region" description="Polar residues" evidence="1">
    <location>
        <begin position="308"/>
        <end position="324"/>
    </location>
</feature>
<feature type="region of interest" description="Disordered" evidence="1">
    <location>
        <begin position="353"/>
        <end position="505"/>
    </location>
</feature>
<feature type="compositionally biased region" description="Low complexity" evidence="1">
    <location>
        <begin position="370"/>
        <end position="387"/>
    </location>
</feature>
<dbReference type="EMBL" id="JAWWNJ010000034">
    <property type="protein sequence ID" value="KAK7024770.1"/>
    <property type="molecule type" value="Genomic_DNA"/>
</dbReference>
<feature type="compositionally biased region" description="Acidic residues" evidence="1">
    <location>
        <begin position="450"/>
        <end position="459"/>
    </location>
</feature>
<protein>
    <submittedName>
        <fullName evidence="3">Uncharacterized protein</fullName>
    </submittedName>
</protein>
<feature type="compositionally biased region" description="Basic residues" evidence="1">
    <location>
        <begin position="415"/>
        <end position="425"/>
    </location>
</feature>
<keyword evidence="2" id="KW-0812">Transmembrane</keyword>
<reference evidence="3 4" key="1">
    <citation type="journal article" date="2024" name="J Genomics">
        <title>Draft genome sequencing and assembly of Favolaschia claudopus CIRM-BRFM 2984 isolated from oak limbs.</title>
        <authorList>
            <person name="Navarro D."/>
            <person name="Drula E."/>
            <person name="Chaduli D."/>
            <person name="Cazenave R."/>
            <person name="Ahrendt S."/>
            <person name="Wang J."/>
            <person name="Lipzen A."/>
            <person name="Daum C."/>
            <person name="Barry K."/>
            <person name="Grigoriev I.V."/>
            <person name="Favel A."/>
            <person name="Rosso M.N."/>
            <person name="Martin F."/>
        </authorList>
    </citation>
    <scope>NUCLEOTIDE SEQUENCE [LARGE SCALE GENOMIC DNA]</scope>
    <source>
        <strain evidence="3 4">CIRM-BRFM 2984</strain>
    </source>
</reference>
<evidence type="ECO:0000256" key="2">
    <source>
        <dbReference type="SAM" id="Phobius"/>
    </source>
</evidence>
<keyword evidence="2" id="KW-0472">Membrane</keyword>
<keyword evidence="4" id="KW-1185">Reference proteome</keyword>
<sequence length="505" mass="51662">MSAALLAFKAAEAQNTECTGTGMKWYHDMVGETPCQTYQKLRRICNAGYNVGVQNINTPPDLCDDQVSTCCCNTISFALSMLCLNCQQNISTGTGFDAGAGAYGIYTSSCSNPQSNKFPKDIQTAVCNSQIKIADDIYGNGWPDGAWFYIFTRDTLSKDAIVNNQNVFTHCPSTTINDTSSSSSSNSRPSSSSSSSPSPSSPPSSNRSTLATGAIAGISVGAAIVGLIAAFLLWLFCFHRRKTDARRAGVLEEPLGDGRRMSEREGRRGVLGAAFGIGAGRGGGGEGVVDESLVARSGGNNNNNTNTLSHSSRAPSEGGTSSSAPGFAGLGAGSAVGQGYAAYGNANANHGGGAGAMPTTPRGFHTAGQLSTSSTTSLSSGAPAVGAVGAGAVGSWRQQQGQERERERGQAGPLPRKRGGAARRAGRGEDAGAGGGGAAASGARSPSEEPFLEGEDERQADDGTSHGHGAWGSDVERHRDAGPVSDVSLGRSASGRLPPAYGEQI</sequence>
<dbReference type="AlphaFoldDB" id="A0AAW0BF81"/>
<gene>
    <name evidence="3" type="ORF">R3P38DRAFT_3395909</name>
</gene>
<organism evidence="3 4">
    <name type="scientific">Favolaschia claudopus</name>
    <dbReference type="NCBI Taxonomy" id="2862362"/>
    <lineage>
        <taxon>Eukaryota</taxon>
        <taxon>Fungi</taxon>
        <taxon>Dikarya</taxon>
        <taxon>Basidiomycota</taxon>
        <taxon>Agaricomycotina</taxon>
        <taxon>Agaricomycetes</taxon>
        <taxon>Agaricomycetidae</taxon>
        <taxon>Agaricales</taxon>
        <taxon>Marasmiineae</taxon>
        <taxon>Mycenaceae</taxon>
        <taxon>Favolaschia</taxon>
    </lineage>
</organism>
<feature type="transmembrane region" description="Helical" evidence="2">
    <location>
        <begin position="210"/>
        <end position="237"/>
    </location>
</feature>
<feature type="region of interest" description="Disordered" evidence="1">
    <location>
        <begin position="294"/>
        <end position="325"/>
    </location>
</feature>
<proteinExistence type="predicted"/>
<dbReference type="Proteomes" id="UP001362999">
    <property type="component" value="Unassembled WGS sequence"/>
</dbReference>
<evidence type="ECO:0000313" key="3">
    <source>
        <dbReference type="EMBL" id="KAK7024770.1"/>
    </source>
</evidence>
<feature type="region of interest" description="Disordered" evidence="1">
    <location>
        <begin position="173"/>
        <end position="208"/>
    </location>
</feature>
<comment type="caution">
    <text evidence="3">The sequence shown here is derived from an EMBL/GenBank/DDBJ whole genome shotgun (WGS) entry which is preliminary data.</text>
</comment>
<feature type="compositionally biased region" description="Low complexity" evidence="1">
    <location>
        <begin position="180"/>
        <end position="208"/>
    </location>
</feature>
<evidence type="ECO:0000313" key="4">
    <source>
        <dbReference type="Proteomes" id="UP001362999"/>
    </source>
</evidence>
<keyword evidence="2" id="KW-1133">Transmembrane helix</keyword>
<name>A0AAW0BF81_9AGAR</name>
<evidence type="ECO:0000256" key="1">
    <source>
        <dbReference type="SAM" id="MobiDB-lite"/>
    </source>
</evidence>
<accession>A0AAW0BF81</accession>